<dbReference type="PANTHER" id="PTHR30572:SF4">
    <property type="entry name" value="ABC TRANSPORTER PERMEASE YTRF"/>
    <property type="match status" value="1"/>
</dbReference>
<evidence type="ECO:0000313" key="10">
    <source>
        <dbReference type="Proteomes" id="UP001348641"/>
    </source>
</evidence>
<feature type="transmembrane region" description="Helical" evidence="7">
    <location>
        <begin position="411"/>
        <end position="436"/>
    </location>
</feature>
<evidence type="ECO:0000313" key="9">
    <source>
        <dbReference type="EMBL" id="MEE2053899.1"/>
    </source>
</evidence>
<keyword evidence="5 7" id="KW-0472">Membrane</keyword>
<evidence type="ECO:0000256" key="5">
    <source>
        <dbReference type="ARBA" id="ARBA00023136"/>
    </source>
</evidence>
<dbReference type="InterPro" id="IPR003838">
    <property type="entry name" value="ABC3_permease_C"/>
</dbReference>
<feature type="transmembrane region" description="Helical" evidence="7">
    <location>
        <begin position="268"/>
        <end position="289"/>
    </location>
</feature>
<evidence type="ECO:0000256" key="7">
    <source>
        <dbReference type="SAM" id="Phobius"/>
    </source>
</evidence>
<name>A0ABU7KX99_9ACTN</name>
<feature type="transmembrane region" description="Helical" evidence="7">
    <location>
        <begin position="442"/>
        <end position="464"/>
    </location>
</feature>
<reference evidence="9 10" key="1">
    <citation type="submission" date="2023-07" db="EMBL/GenBank/DDBJ databases">
        <authorList>
            <person name="Girao M."/>
            <person name="Carvalho M.F."/>
        </authorList>
    </citation>
    <scope>NUCLEOTIDE SEQUENCE [LARGE SCALE GENOMIC DNA]</scope>
    <source>
        <strain evidence="9 10">66/93</strain>
    </source>
</reference>
<accession>A0ABU7KX99</accession>
<evidence type="ECO:0000256" key="6">
    <source>
        <dbReference type="ARBA" id="ARBA00038076"/>
    </source>
</evidence>
<feature type="transmembrane region" description="Helical" evidence="7">
    <location>
        <begin position="496"/>
        <end position="520"/>
    </location>
</feature>
<organism evidence="9 10">
    <name type="scientific">Nocardiopsis tropica</name>
    <dbReference type="NCBI Taxonomy" id="109330"/>
    <lineage>
        <taxon>Bacteria</taxon>
        <taxon>Bacillati</taxon>
        <taxon>Actinomycetota</taxon>
        <taxon>Actinomycetes</taxon>
        <taxon>Streptosporangiales</taxon>
        <taxon>Nocardiopsidaceae</taxon>
        <taxon>Nocardiopsis</taxon>
    </lineage>
</organism>
<feature type="transmembrane region" description="Helical" evidence="7">
    <location>
        <begin position="360"/>
        <end position="379"/>
    </location>
</feature>
<keyword evidence="4 7" id="KW-1133">Transmembrane helix</keyword>
<evidence type="ECO:0000256" key="1">
    <source>
        <dbReference type="ARBA" id="ARBA00004651"/>
    </source>
</evidence>
<feature type="transmembrane region" description="Helical" evidence="7">
    <location>
        <begin position="12"/>
        <end position="36"/>
    </location>
</feature>
<feature type="transmembrane region" description="Helical" evidence="7">
    <location>
        <begin position="317"/>
        <end position="340"/>
    </location>
</feature>
<keyword evidence="3 7" id="KW-0812">Transmembrane</keyword>
<dbReference type="InterPro" id="IPR050250">
    <property type="entry name" value="Macrolide_Exporter_MacB"/>
</dbReference>
<evidence type="ECO:0000259" key="8">
    <source>
        <dbReference type="Pfam" id="PF02687"/>
    </source>
</evidence>
<comment type="caution">
    <text evidence="9">The sequence shown here is derived from an EMBL/GenBank/DDBJ whole genome shotgun (WGS) entry which is preliminary data.</text>
</comment>
<dbReference type="RefSeq" id="WP_330160810.1">
    <property type="nucleotide sequence ID" value="NZ_BAAAJA010000044.1"/>
</dbReference>
<dbReference type="Pfam" id="PF02687">
    <property type="entry name" value="FtsX"/>
    <property type="match status" value="1"/>
</dbReference>
<feature type="domain" description="ABC3 transporter permease C-terminal" evidence="8">
    <location>
        <begin position="268"/>
        <end position="389"/>
    </location>
</feature>
<evidence type="ECO:0000256" key="3">
    <source>
        <dbReference type="ARBA" id="ARBA00022692"/>
    </source>
</evidence>
<comment type="subcellular location">
    <subcellularLocation>
        <location evidence="1">Cell membrane</location>
        <topology evidence="1">Multi-pass membrane protein</topology>
    </subcellularLocation>
</comment>
<evidence type="ECO:0000256" key="4">
    <source>
        <dbReference type="ARBA" id="ARBA00022989"/>
    </source>
</evidence>
<protein>
    <submittedName>
        <fullName evidence="9">FtsX-like permease family protein</fullName>
    </submittedName>
</protein>
<evidence type="ECO:0000256" key="2">
    <source>
        <dbReference type="ARBA" id="ARBA00022475"/>
    </source>
</evidence>
<keyword evidence="2" id="KW-1003">Cell membrane</keyword>
<feature type="transmembrane region" description="Helical" evidence="7">
    <location>
        <begin position="732"/>
        <end position="754"/>
    </location>
</feature>
<dbReference type="Proteomes" id="UP001348641">
    <property type="component" value="Unassembled WGS sequence"/>
</dbReference>
<comment type="similarity">
    <text evidence="6">Belongs to the ABC-4 integral membrane protein family.</text>
</comment>
<dbReference type="PANTHER" id="PTHR30572">
    <property type="entry name" value="MEMBRANE COMPONENT OF TRANSPORTER-RELATED"/>
    <property type="match status" value="1"/>
</dbReference>
<sequence length="848" mass="86314">MIGIAWRMLSRQVGTMVGAIVMITVGAALLTSFVIVQDSISRARAPVERYAAADIVAAGEPGVFPAAAVDGVASVPGVAEVVPELSFPVTALNGDGSPVVEQNETAQFGHGWTSARLAPFTVTEGEEPASPEEVVLDQGLAESAEAAVGDRIGVDVAGARHAFQVVGVARNDGADAVHQHALFFSPGTAAELAERGEGRVDGIGVFLEAGADPVAVGASVQDGLTSALAADVSSPSGAPSFRVEWGEGRGELEGAMPDHRASAQTMTMLVWIVAFMAVAVVGGALVTSVRRRAGQFALLRAVGATPRQVRGLCQAEALLMSVLAVIVGGALGVLLAWALLGLFRALGVVSPVLTLSYGPSPFVLSAVIVVAVGQVAAWMSSRSALRIPPGDAMAGQATTPGRKRGALAKNVAGVLLLGGAGALQAAGMAGSVPAVLQGSYGMFASGLIIVGVALLGSSVIHVIARAARHPVAALSGVGGYLASANVRFHYRRYAGVAAPLAVGVAIAGWALSGLPLFALANADDVMARFDSGYVLHTPIVRDSHTGLSEQVREDVAQVAGVEATVGLRETWLSIAPSGGEETDSSLTRGTVAAGDAGRLLDLGEVEGSLEAVDAGEGVALGSTYAARNGIGLGDEVRVRLTGASEATTLPVRALFSDDRAGQEAAVVSRTALEGRVGEQWHDYVLVAADASTGVPDLREAADGASAMVEGREQFQSSYVESRRNAIDNLGTIATALVGVFLVVAAVNALALSAADRRSELSSVRRLSATPFQINVMVGWEMVLTVVPAWLLGAGATLWMALAMAGGDVDATLWAFPSTVLLLIGAFGLVLAVAGGLTATRSVLKAVTR</sequence>
<gene>
    <name evidence="9" type="ORF">Q8A49_25695</name>
</gene>
<feature type="transmembrane region" description="Helical" evidence="7">
    <location>
        <begin position="813"/>
        <end position="838"/>
    </location>
</feature>
<dbReference type="EMBL" id="JAUUCC010000086">
    <property type="protein sequence ID" value="MEE2053899.1"/>
    <property type="molecule type" value="Genomic_DNA"/>
</dbReference>
<proteinExistence type="inferred from homology"/>
<feature type="transmembrane region" description="Helical" evidence="7">
    <location>
        <begin position="775"/>
        <end position="801"/>
    </location>
</feature>